<proteinExistence type="predicted"/>
<dbReference type="Proteomes" id="UP000567179">
    <property type="component" value="Unassembled WGS sequence"/>
</dbReference>
<name>A0A8H5ASM3_9AGAR</name>
<evidence type="ECO:0008006" key="4">
    <source>
        <dbReference type="Google" id="ProtNLM"/>
    </source>
</evidence>
<evidence type="ECO:0000313" key="3">
    <source>
        <dbReference type="Proteomes" id="UP000567179"/>
    </source>
</evidence>
<dbReference type="EMBL" id="JAACJJ010000058">
    <property type="protein sequence ID" value="KAF5310134.1"/>
    <property type="molecule type" value="Genomic_DNA"/>
</dbReference>
<reference evidence="2 3" key="1">
    <citation type="journal article" date="2020" name="ISME J.">
        <title>Uncovering the hidden diversity of litter-decomposition mechanisms in mushroom-forming fungi.</title>
        <authorList>
            <person name="Floudas D."/>
            <person name="Bentzer J."/>
            <person name="Ahren D."/>
            <person name="Johansson T."/>
            <person name="Persson P."/>
            <person name="Tunlid A."/>
        </authorList>
    </citation>
    <scope>NUCLEOTIDE SEQUENCE [LARGE SCALE GENOMIC DNA]</scope>
    <source>
        <strain evidence="2 3">CBS 101986</strain>
    </source>
</reference>
<evidence type="ECO:0000313" key="2">
    <source>
        <dbReference type="EMBL" id="KAF5310134.1"/>
    </source>
</evidence>
<dbReference type="OrthoDB" id="2884925at2759"/>
<organism evidence="2 3">
    <name type="scientific">Psilocybe cf. subviscida</name>
    <dbReference type="NCBI Taxonomy" id="2480587"/>
    <lineage>
        <taxon>Eukaryota</taxon>
        <taxon>Fungi</taxon>
        <taxon>Dikarya</taxon>
        <taxon>Basidiomycota</taxon>
        <taxon>Agaricomycotina</taxon>
        <taxon>Agaricomycetes</taxon>
        <taxon>Agaricomycetidae</taxon>
        <taxon>Agaricales</taxon>
        <taxon>Agaricineae</taxon>
        <taxon>Strophariaceae</taxon>
        <taxon>Psilocybe</taxon>
    </lineage>
</organism>
<gene>
    <name evidence="2" type="ORF">D9619_010572</name>
</gene>
<sequence>MDSEEAQRTIDEETLLLQRRQNTHARISRLPNEVLVGIFTILRGDGGSAHLNLQAWHHIAHICQHWRLVCLESAILWTNPPTHLHDYTLLMLERSRTSPLEIVLLRATSRATCSAVLSHISRIKSLIIAQSHAVLQHFQRNLLALKEEAPLLEKLEIMHAFGASSGVFRLSASTSHLFPSLKTLCLSYIDFDWTIFPIYSLTSLTWICLRLSENPSWTQFYDALREMPSLEQLSFGFDDLELILPPRHVEPLQLPLLHTLEVTESQAAVTRSFLSSSSFPRLRDATLECSFSESSDLDDYSTTNDAVLPLTTNGKFGCLDQLTVADDGFTMSNMSTSDYNWKARHTIKFTANDWYNSNIIWTTRALMAGLAALPTDPTSALSRLFLSVDLLSDQLLGLFFGHLPQLESINGFNIGSQKIIEGLKISPLHPPELPIPFRKVNSIKFDGRPHMNEYTPELFEELLNCLTARYQYGAGMKDLFVRWDLTEGEAQRLREVVTNVEWRNIRIVTVVSGGGVQDDDGSEEDEDLSVGDGDSYH</sequence>
<protein>
    <recommendedName>
        <fullName evidence="4">F-box domain-containing protein</fullName>
    </recommendedName>
</protein>
<dbReference type="Gene3D" id="1.20.1280.50">
    <property type="match status" value="1"/>
</dbReference>
<keyword evidence="3" id="KW-1185">Reference proteome</keyword>
<feature type="region of interest" description="Disordered" evidence="1">
    <location>
        <begin position="514"/>
        <end position="537"/>
    </location>
</feature>
<dbReference type="AlphaFoldDB" id="A0A8H5ASM3"/>
<comment type="caution">
    <text evidence="2">The sequence shown here is derived from an EMBL/GenBank/DDBJ whole genome shotgun (WGS) entry which is preliminary data.</text>
</comment>
<accession>A0A8H5ASM3</accession>
<feature type="compositionally biased region" description="Acidic residues" evidence="1">
    <location>
        <begin position="517"/>
        <end position="529"/>
    </location>
</feature>
<evidence type="ECO:0000256" key="1">
    <source>
        <dbReference type="SAM" id="MobiDB-lite"/>
    </source>
</evidence>